<dbReference type="PANTHER" id="PTHR13696">
    <property type="entry name" value="P-LOOP CONTAINING NUCLEOSIDE TRIPHOSPHATE HYDROLASE"/>
    <property type="match status" value="1"/>
</dbReference>
<feature type="domain" description="AAA" evidence="1">
    <location>
        <begin position="5"/>
        <end position="195"/>
    </location>
</feature>
<dbReference type="CDD" id="cd02042">
    <property type="entry name" value="ParAB_family"/>
    <property type="match status" value="1"/>
</dbReference>
<comment type="caution">
    <text evidence="2">The sequence shown here is derived from an EMBL/GenBank/DDBJ whole genome shotgun (WGS) entry which is preliminary data.</text>
</comment>
<dbReference type="SUPFAM" id="SSF52540">
    <property type="entry name" value="P-loop containing nucleoside triphosphate hydrolases"/>
    <property type="match status" value="1"/>
</dbReference>
<evidence type="ECO:0000313" key="3">
    <source>
        <dbReference type="Proteomes" id="UP000186040"/>
    </source>
</evidence>
<dbReference type="AlphaFoldDB" id="A0A1Q9LHG2"/>
<gene>
    <name evidence="2" type="ORF">BJP25_26300</name>
</gene>
<protein>
    <submittedName>
        <fullName evidence="2">Chromosome partitioning protein</fullName>
    </submittedName>
</protein>
<dbReference type="Pfam" id="PF13614">
    <property type="entry name" value="AAA_31"/>
    <property type="match status" value="1"/>
</dbReference>
<dbReference type="RefSeq" id="WP_075976761.1">
    <property type="nucleotide sequence ID" value="NZ_MKQR01000022.1"/>
</dbReference>
<sequence>MTTPVIAFFNNKGGVGKTSLLYHVAWMMADLGHRVVVADLDPQANLTSAFLDEGEIEALWSDRRRTVWGAIKPFQEGSGVLAEPRLTSTGDDRLALLAGDLDLSTFEDDLSSSWPKCLDGDARSFRIISTFSSVLQQAAQLHGAEFVLVDVGPSLGAINRAALVASDHVVIPVAPDLFSLQGLKNLGPTLRKWRRGWGQRLDEQPRAEPLQLPGGTMAALGYVVLQHSVRLDRPVRAYQRWVDQIPSVFHSAVLNTPGTAPSADDDPMCLGRMKNYRSLMPLAQEARKPIFHLTTADGALGGHLKAARETHGHFAELTQRIIGGIGSESPDA</sequence>
<proteinExistence type="predicted"/>
<keyword evidence="3" id="KW-1185">Reference proteome</keyword>
<reference evidence="2 3" key="1">
    <citation type="submission" date="2016-10" db="EMBL/GenBank/DDBJ databases">
        <title>The Draft Genome Sequence of Actinokineospora bangkokensis 44EHWT reveals the biosynthetic pathway of antifungal compounds Thailandins with unusual extender unit butylmalonyl-CoA.</title>
        <authorList>
            <person name="Greule A."/>
            <person name="Intra B."/>
            <person name="Flemming S."/>
            <person name="Rommel M.G."/>
            <person name="Panbangred W."/>
            <person name="Bechthold A."/>
        </authorList>
    </citation>
    <scope>NUCLEOTIDE SEQUENCE [LARGE SCALE GENOMIC DNA]</scope>
    <source>
        <strain evidence="2 3">44EHW</strain>
    </source>
</reference>
<organism evidence="2 3">
    <name type="scientific">Actinokineospora bangkokensis</name>
    <dbReference type="NCBI Taxonomy" id="1193682"/>
    <lineage>
        <taxon>Bacteria</taxon>
        <taxon>Bacillati</taxon>
        <taxon>Actinomycetota</taxon>
        <taxon>Actinomycetes</taxon>
        <taxon>Pseudonocardiales</taxon>
        <taxon>Pseudonocardiaceae</taxon>
        <taxon>Actinokineospora</taxon>
    </lineage>
</organism>
<dbReference type="InterPro" id="IPR027417">
    <property type="entry name" value="P-loop_NTPase"/>
</dbReference>
<dbReference type="OrthoDB" id="69313at2"/>
<accession>A0A1Q9LHG2</accession>
<name>A0A1Q9LHG2_9PSEU</name>
<dbReference type="InterPro" id="IPR025669">
    <property type="entry name" value="AAA_dom"/>
</dbReference>
<dbReference type="Proteomes" id="UP000186040">
    <property type="component" value="Unassembled WGS sequence"/>
</dbReference>
<evidence type="ECO:0000259" key="1">
    <source>
        <dbReference type="Pfam" id="PF13614"/>
    </source>
</evidence>
<evidence type="ECO:0000313" key="2">
    <source>
        <dbReference type="EMBL" id="OLR91478.1"/>
    </source>
</evidence>
<dbReference type="InterPro" id="IPR050678">
    <property type="entry name" value="DNA_Partitioning_ATPase"/>
</dbReference>
<dbReference type="Gene3D" id="3.40.50.300">
    <property type="entry name" value="P-loop containing nucleotide triphosphate hydrolases"/>
    <property type="match status" value="1"/>
</dbReference>
<dbReference type="EMBL" id="MKQR01000022">
    <property type="protein sequence ID" value="OLR91478.1"/>
    <property type="molecule type" value="Genomic_DNA"/>
</dbReference>
<dbReference type="PANTHER" id="PTHR13696:SF99">
    <property type="entry name" value="COBYRINIC ACID AC-DIAMIDE SYNTHASE"/>
    <property type="match status" value="1"/>
</dbReference>
<dbReference type="STRING" id="1193682.BJP25_26300"/>